<evidence type="ECO:0000313" key="4">
    <source>
        <dbReference type="Proteomes" id="UP000274556"/>
    </source>
</evidence>
<evidence type="ECO:0000313" key="3">
    <source>
        <dbReference type="EMBL" id="RKT47021.1"/>
    </source>
</evidence>
<dbReference type="GO" id="GO:0009236">
    <property type="term" value="P:cobalamin biosynthetic process"/>
    <property type="evidence" value="ECO:0007669"/>
    <property type="project" value="InterPro"/>
</dbReference>
<dbReference type="InterPro" id="IPR025861">
    <property type="entry name" value="CobT_VWA_dom"/>
</dbReference>
<dbReference type="Gene3D" id="3.40.50.410">
    <property type="entry name" value="von Willebrand factor, type A domain"/>
    <property type="match status" value="1"/>
</dbReference>
<dbReference type="SUPFAM" id="SSF53300">
    <property type="entry name" value="vWA-like"/>
    <property type="match status" value="1"/>
</dbReference>
<feature type="domain" description="VWFA" evidence="2">
    <location>
        <begin position="395"/>
        <end position="563"/>
    </location>
</feature>
<feature type="compositionally biased region" description="Polar residues" evidence="1">
    <location>
        <begin position="225"/>
        <end position="237"/>
    </location>
</feature>
<dbReference type="InterPro" id="IPR006538">
    <property type="entry name" value="CobT"/>
</dbReference>
<name>A0A495VC80_9GAMM</name>
<feature type="compositionally biased region" description="Acidic residues" evidence="1">
    <location>
        <begin position="210"/>
        <end position="222"/>
    </location>
</feature>
<reference evidence="3 4" key="1">
    <citation type="submission" date="2018-10" db="EMBL/GenBank/DDBJ databases">
        <title>Genomic Encyclopedia of Archaeal and Bacterial Type Strains, Phase II (KMG-II): from individual species to whole genera.</title>
        <authorList>
            <person name="Goeker M."/>
        </authorList>
    </citation>
    <scope>NUCLEOTIDE SEQUENCE [LARGE SCALE GENOMIC DNA]</scope>
    <source>
        <strain evidence="3 4">DSM 235</strain>
    </source>
</reference>
<protein>
    <submittedName>
        <fullName evidence="3">Cobalamin biosynthesis protein CobT</fullName>
    </submittedName>
</protein>
<organism evidence="3 4">
    <name type="scientific">Thiocapsa rosea</name>
    <dbReference type="NCBI Taxonomy" id="69360"/>
    <lineage>
        <taxon>Bacteria</taxon>
        <taxon>Pseudomonadati</taxon>
        <taxon>Pseudomonadota</taxon>
        <taxon>Gammaproteobacteria</taxon>
        <taxon>Chromatiales</taxon>
        <taxon>Chromatiaceae</taxon>
        <taxon>Thiocapsa</taxon>
    </lineage>
</organism>
<dbReference type="SMART" id="SM00327">
    <property type="entry name" value="VWA"/>
    <property type="match status" value="1"/>
</dbReference>
<gene>
    <name evidence="3" type="ORF">BDD21_4570</name>
</gene>
<feature type="region of interest" description="Disordered" evidence="1">
    <location>
        <begin position="199"/>
        <end position="275"/>
    </location>
</feature>
<dbReference type="InterPro" id="IPR051928">
    <property type="entry name" value="NorD/CobT"/>
</dbReference>
<dbReference type="RefSeq" id="WP_120799051.1">
    <property type="nucleotide sequence ID" value="NZ_RBXL01000001.1"/>
</dbReference>
<dbReference type="AlphaFoldDB" id="A0A495VC80"/>
<dbReference type="EMBL" id="RBXL01000001">
    <property type="protein sequence ID" value="RKT47021.1"/>
    <property type="molecule type" value="Genomic_DNA"/>
</dbReference>
<dbReference type="Proteomes" id="UP000274556">
    <property type="component" value="Unassembled WGS sequence"/>
</dbReference>
<comment type="caution">
    <text evidence="3">The sequence shown here is derived from an EMBL/GenBank/DDBJ whole genome shotgun (WGS) entry which is preliminary data.</text>
</comment>
<accession>A0A495VC80</accession>
<sequence length="565" mass="60698">MKTLTNALPIVAAAYGRTFNIPVQVGGDEAMTDGKVIRIPAVPDHANSLAYGYLAHEAGHVRFTDFELARHENPLGRFVEGILEDVRIENAMIRAYPGTRSTLDSVVDALIAEGKLVPVTDQAGPVEILGNGLLHLARHRYRKQPALANHAKHADQVMRRVLGARFVHRLHGLLTEIPTLKSTAESMALARKIIALVEQESQDASPQPTAEEEDDTPSEDDEHQAQGSGRQDPGTQNPDDEDADQAESEERGAQNPDEEGTDDGSEHPEPSARNQGQEICNALREALTAGEEELPEDLFATVADALGAESLPSPTLLPTKEPYEGNRHYGGLALHRVKVHSAKLTARLQGLVQAHTLTRHRTVQRGRSLSPAHLHRAGVGDPRIFRIKEHKVAPDTALHLLVDLSGSMAGGQDGIALDAAMALALALEPIKGVSRAVSAFPGLRGQDQNVTAILAHGERVATRAGAFVQCARGGTPMTGALWFAAADLLSRSETRKVLLTLTDGEPNDVRSAKDLITRATQAGVECIGIGIRHDVGRLFPVAVRIDDIADLKTALFGIAERLLLA</sequence>
<feature type="compositionally biased region" description="Acidic residues" evidence="1">
    <location>
        <begin position="238"/>
        <end position="247"/>
    </location>
</feature>
<dbReference type="PANTHER" id="PTHR41248:SF1">
    <property type="entry name" value="NORD PROTEIN"/>
    <property type="match status" value="1"/>
</dbReference>
<dbReference type="OrthoDB" id="6064888at2"/>
<dbReference type="Pfam" id="PF11775">
    <property type="entry name" value="CobT_C"/>
    <property type="match status" value="1"/>
</dbReference>
<dbReference type="PANTHER" id="PTHR41248">
    <property type="entry name" value="NORD PROTEIN"/>
    <property type="match status" value="1"/>
</dbReference>
<evidence type="ECO:0000256" key="1">
    <source>
        <dbReference type="SAM" id="MobiDB-lite"/>
    </source>
</evidence>
<dbReference type="InterPro" id="IPR002035">
    <property type="entry name" value="VWF_A"/>
</dbReference>
<proteinExistence type="predicted"/>
<dbReference type="Pfam" id="PF06213">
    <property type="entry name" value="CobT"/>
    <property type="match status" value="1"/>
</dbReference>
<keyword evidence="4" id="KW-1185">Reference proteome</keyword>
<evidence type="ECO:0000259" key="2">
    <source>
        <dbReference type="SMART" id="SM00327"/>
    </source>
</evidence>
<dbReference type="InterPro" id="IPR036465">
    <property type="entry name" value="vWFA_dom_sf"/>
</dbReference>